<comment type="subcellular location">
    <subcellularLocation>
        <location evidence="1">Cytoplasm</location>
    </subcellularLocation>
</comment>
<proteinExistence type="predicted"/>
<reference evidence="4 5" key="2">
    <citation type="journal article" date="2007" name="BMC Biol.">
        <title>A 100%-complete sequence reveals unusually simple genomic features in the hot-spring red alga Cyanidioschyzon merolae.</title>
        <authorList>
            <person name="Nozaki H."/>
            <person name="Takano H."/>
            <person name="Misumi O."/>
            <person name="Terasawa K."/>
            <person name="Matsuzaki M."/>
            <person name="Maruyama S."/>
            <person name="Nishida K."/>
            <person name="Yagisawa F."/>
            <person name="Yoshida Y."/>
            <person name="Fujiwara T."/>
            <person name="Takio S."/>
            <person name="Tamura K."/>
            <person name="Chung S.J."/>
            <person name="Nakamura S."/>
            <person name="Kuroiwa H."/>
            <person name="Tanaka K."/>
            <person name="Sato N."/>
            <person name="Kuroiwa T."/>
        </authorList>
    </citation>
    <scope>NUCLEOTIDE SEQUENCE [LARGE SCALE GENOMIC DNA]</scope>
    <source>
        <strain evidence="4 5">10D</strain>
    </source>
</reference>
<dbReference type="GO" id="GO:0031122">
    <property type="term" value="P:cytoplasmic microtubule organization"/>
    <property type="evidence" value="ECO:0007669"/>
    <property type="project" value="TreeGrafter"/>
</dbReference>
<organism evidence="4 5">
    <name type="scientific">Cyanidioschyzon merolae (strain NIES-3377 / 10D)</name>
    <name type="common">Unicellular red alga</name>
    <dbReference type="NCBI Taxonomy" id="280699"/>
    <lineage>
        <taxon>Eukaryota</taxon>
        <taxon>Rhodophyta</taxon>
        <taxon>Bangiophyceae</taxon>
        <taxon>Cyanidiales</taxon>
        <taxon>Cyanidiaceae</taxon>
        <taxon>Cyanidioschyzon</taxon>
    </lineage>
</organism>
<evidence type="ECO:0000259" key="3">
    <source>
        <dbReference type="PROSITE" id="PS50245"/>
    </source>
</evidence>
<dbReference type="PROSITE" id="PS50245">
    <property type="entry name" value="CAP_GLY_2"/>
    <property type="match status" value="1"/>
</dbReference>
<dbReference type="Gene3D" id="2.30.30.190">
    <property type="entry name" value="CAP Gly-rich-like domain"/>
    <property type="match status" value="1"/>
</dbReference>
<dbReference type="Proteomes" id="UP000007014">
    <property type="component" value="Chromosome 1"/>
</dbReference>
<dbReference type="EMBL" id="AP006483">
    <property type="protein sequence ID" value="BAM78754.1"/>
    <property type="molecule type" value="Genomic_DNA"/>
</dbReference>
<dbReference type="OMA" id="DQYEQRT"/>
<protein>
    <submittedName>
        <fullName evidence="4">Similar to tubulin folding cofactor B</fullName>
    </submittedName>
</protein>
<dbReference type="SMART" id="SM01052">
    <property type="entry name" value="CAP_GLY"/>
    <property type="match status" value="1"/>
</dbReference>
<dbReference type="AlphaFoldDB" id="M1V6A1"/>
<gene>
    <name evidence="4" type="ORF">CYME_CMA036C</name>
</gene>
<evidence type="ECO:0000256" key="2">
    <source>
        <dbReference type="ARBA" id="ARBA00022490"/>
    </source>
</evidence>
<evidence type="ECO:0000313" key="5">
    <source>
        <dbReference type="Proteomes" id="UP000007014"/>
    </source>
</evidence>
<dbReference type="Gramene" id="CMA036CT">
    <property type="protein sequence ID" value="CMA036CT"/>
    <property type="gene ID" value="CMA036C"/>
</dbReference>
<keyword evidence="2" id="KW-0963">Cytoplasm</keyword>
<accession>M1V6A1</accession>
<evidence type="ECO:0000313" key="4">
    <source>
        <dbReference type="EMBL" id="BAM78754.1"/>
    </source>
</evidence>
<dbReference type="GO" id="GO:0005737">
    <property type="term" value="C:cytoplasm"/>
    <property type="evidence" value="ECO:0007669"/>
    <property type="project" value="UniProtKB-SubCell"/>
</dbReference>
<dbReference type="GO" id="GO:0035371">
    <property type="term" value="C:microtubule plus-end"/>
    <property type="evidence" value="ECO:0007669"/>
    <property type="project" value="TreeGrafter"/>
</dbReference>
<reference evidence="4 5" key="1">
    <citation type="journal article" date="2004" name="Nature">
        <title>Genome sequence of the ultrasmall unicellular red alga Cyanidioschyzon merolae 10D.</title>
        <authorList>
            <person name="Matsuzaki M."/>
            <person name="Misumi O."/>
            <person name="Shin-i T."/>
            <person name="Maruyama S."/>
            <person name="Takahara M."/>
            <person name="Miyagishima S."/>
            <person name="Mori T."/>
            <person name="Nishida K."/>
            <person name="Yagisawa F."/>
            <person name="Nishida K."/>
            <person name="Yoshida Y."/>
            <person name="Nishimura Y."/>
            <person name="Nakao S."/>
            <person name="Kobayashi T."/>
            <person name="Momoyama Y."/>
            <person name="Higashiyama T."/>
            <person name="Minoda A."/>
            <person name="Sano M."/>
            <person name="Nomoto H."/>
            <person name="Oishi K."/>
            <person name="Hayashi H."/>
            <person name="Ohta F."/>
            <person name="Nishizaka S."/>
            <person name="Haga S."/>
            <person name="Miura S."/>
            <person name="Morishita T."/>
            <person name="Kabeya Y."/>
            <person name="Terasawa K."/>
            <person name="Suzuki Y."/>
            <person name="Ishii Y."/>
            <person name="Asakawa S."/>
            <person name="Takano H."/>
            <person name="Ohta N."/>
            <person name="Kuroiwa H."/>
            <person name="Tanaka K."/>
            <person name="Shimizu N."/>
            <person name="Sugano S."/>
            <person name="Sato N."/>
            <person name="Nozaki H."/>
            <person name="Ogasawara N."/>
            <person name="Kohara Y."/>
            <person name="Kuroiwa T."/>
        </authorList>
    </citation>
    <scope>NUCLEOTIDE SEQUENCE [LARGE SCALE GENOMIC DNA]</scope>
    <source>
        <strain evidence="4 5">10D</strain>
    </source>
</reference>
<dbReference type="OrthoDB" id="2130750at2759"/>
<dbReference type="STRING" id="280699.M1V6A1"/>
<dbReference type="InterPro" id="IPR036859">
    <property type="entry name" value="CAP-Gly_dom_sf"/>
</dbReference>
<feature type="domain" description="CAP-Gly" evidence="3">
    <location>
        <begin position="191"/>
        <end position="225"/>
    </location>
</feature>
<dbReference type="GO" id="GO:0005634">
    <property type="term" value="C:nucleus"/>
    <property type="evidence" value="ECO:0007669"/>
    <property type="project" value="TreeGrafter"/>
</dbReference>
<dbReference type="RefSeq" id="XP_005535040.1">
    <property type="nucleotide sequence ID" value="XM_005534983.1"/>
</dbReference>
<dbReference type="GeneID" id="16992075"/>
<dbReference type="GO" id="GO:0051010">
    <property type="term" value="F:microtubule plus-end binding"/>
    <property type="evidence" value="ECO:0007669"/>
    <property type="project" value="TreeGrafter"/>
</dbReference>
<sequence>MGHSSRVHWYITYGDRVLNPLDDTGFPADITLKRFVERLYAWTGVPPAQMRVVLRSKNGQELVLDSETISCAEAETLTLASVDSRLPEPVHSAEVIATGLVNPTASTAACCKDTHDGSDDEVSYEISESTYATRLDTYRAKKQQLWAAGRSQLAVSLRPGLRCSLRNSNRKGHIAYVGPVPALTIAGDDTWIGVILDEPNGKNDGTAPDGTRYFECTANHGLFVRPERVQVCTDDAEHPIDSAATTKTDTDGIPLEI</sequence>
<dbReference type="Pfam" id="PF01302">
    <property type="entry name" value="CAP_GLY"/>
    <property type="match status" value="1"/>
</dbReference>
<name>M1V6A1_CYAM1</name>
<dbReference type="SUPFAM" id="SSF74924">
    <property type="entry name" value="Cap-Gly domain"/>
    <property type="match status" value="1"/>
</dbReference>
<dbReference type="PANTHER" id="PTHR18916:SF85">
    <property type="entry name" value="TUBULIN-FOLDING COFACTOR B"/>
    <property type="match status" value="1"/>
</dbReference>
<keyword evidence="5" id="KW-1185">Reference proteome</keyword>
<dbReference type="eggNOG" id="KOG3206">
    <property type="taxonomic scope" value="Eukaryota"/>
</dbReference>
<evidence type="ECO:0000256" key="1">
    <source>
        <dbReference type="ARBA" id="ARBA00004496"/>
    </source>
</evidence>
<dbReference type="KEGG" id="cme:CYME_CMA036C"/>
<dbReference type="HOGENOM" id="CLU_067577_2_0_1"/>
<dbReference type="InterPro" id="IPR000938">
    <property type="entry name" value="CAP-Gly_domain"/>
</dbReference>
<dbReference type="PANTHER" id="PTHR18916">
    <property type="entry name" value="DYNACTIN 1-RELATED MICROTUBULE-BINDING"/>
    <property type="match status" value="1"/>
</dbReference>